<comment type="pathway">
    <text evidence="4">Protein modification; protein glycosylation.</text>
</comment>
<dbReference type="Pfam" id="PF22627">
    <property type="entry name" value="AglB_core-like"/>
    <property type="match status" value="1"/>
</dbReference>
<evidence type="ECO:0000256" key="9">
    <source>
        <dbReference type="ARBA" id="ARBA00022692"/>
    </source>
</evidence>
<feature type="transmembrane region" description="Helical" evidence="17">
    <location>
        <begin position="47"/>
        <end position="67"/>
    </location>
</feature>
<feature type="transmembrane region" description="Helical" evidence="17">
    <location>
        <begin position="431"/>
        <end position="451"/>
    </location>
</feature>
<feature type="transmembrane region" description="Helical" evidence="17">
    <location>
        <begin position="227"/>
        <end position="250"/>
    </location>
</feature>
<proteinExistence type="inferred from homology"/>
<keyword evidence="13 17" id="KW-0472">Membrane</keyword>
<evidence type="ECO:0000256" key="16">
    <source>
        <dbReference type="ARBA" id="ARBA00034066"/>
    </source>
</evidence>
<organism evidence="20 21">
    <name type="scientific">Candidatus Iainarchaeum sp</name>
    <dbReference type="NCBI Taxonomy" id="3101447"/>
    <lineage>
        <taxon>Archaea</taxon>
        <taxon>Candidatus Iainarchaeota</taxon>
        <taxon>Candidatus Iainarchaeia</taxon>
        <taxon>Candidatus Iainarchaeales</taxon>
        <taxon>Candidatus Iainarchaeaceae</taxon>
        <taxon>Candidatus Iainarchaeum</taxon>
    </lineage>
</organism>
<feature type="transmembrane region" description="Helical" evidence="17">
    <location>
        <begin position="350"/>
        <end position="368"/>
    </location>
</feature>
<evidence type="ECO:0000256" key="8">
    <source>
        <dbReference type="ARBA" id="ARBA00022679"/>
    </source>
</evidence>
<dbReference type="AlphaFoldDB" id="A0A8T4C9D4"/>
<comment type="similarity">
    <text evidence="5">Belongs to the STT3 family.</text>
</comment>
<dbReference type="GO" id="GO:0012505">
    <property type="term" value="C:endomembrane system"/>
    <property type="evidence" value="ECO:0007669"/>
    <property type="project" value="UniProtKB-SubCell"/>
</dbReference>
<dbReference type="GO" id="GO:0004576">
    <property type="term" value="F:oligosaccharyl transferase activity"/>
    <property type="evidence" value="ECO:0007669"/>
    <property type="project" value="InterPro"/>
</dbReference>
<evidence type="ECO:0000256" key="12">
    <source>
        <dbReference type="ARBA" id="ARBA00022989"/>
    </source>
</evidence>
<dbReference type="GO" id="GO:0046872">
    <property type="term" value="F:metal ion binding"/>
    <property type="evidence" value="ECO:0007669"/>
    <property type="project" value="UniProtKB-KW"/>
</dbReference>
<comment type="catalytic activity">
    <reaction evidence="16">
        <text>an archaeal dolichyl phosphooligosaccharide + [protein]-L-asparagine = an archaeal dolichyl phosphate + a glycoprotein with the oligosaccharide chain attached by N-beta-D-glycosyl linkage to a protein L-asparagine.</text>
        <dbReference type="EC" id="2.4.99.21"/>
    </reaction>
</comment>
<dbReference type="InterPro" id="IPR054479">
    <property type="entry name" value="AglB-like_core"/>
</dbReference>
<dbReference type="InterPro" id="IPR003674">
    <property type="entry name" value="Oligo_trans_STT3"/>
</dbReference>
<comment type="cofactor">
    <cofactor evidence="2">
        <name>Mg(2+)</name>
        <dbReference type="ChEBI" id="CHEBI:18420"/>
    </cofactor>
</comment>
<keyword evidence="11" id="KW-0460">Magnesium</keyword>
<evidence type="ECO:0000256" key="4">
    <source>
        <dbReference type="ARBA" id="ARBA00004922"/>
    </source>
</evidence>
<feature type="transmembrane region" description="Helical" evidence="17">
    <location>
        <begin position="150"/>
        <end position="165"/>
    </location>
</feature>
<dbReference type="GO" id="GO:0016020">
    <property type="term" value="C:membrane"/>
    <property type="evidence" value="ECO:0007669"/>
    <property type="project" value="InterPro"/>
</dbReference>
<evidence type="ECO:0000256" key="10">
    <source>
        <dbReference type="ARBA" id="ARBA00022723"/>
    </source>
</evidence>
<feature type="transmembrane region" description="Helical" evidence="17">
    <location>
        <begin position="270"/>
        <end position="288"/>
    </location>
</feature>
<keyword evidence="10" id="KW-0479">Metal-binding</keyword>
<dbReference type="Gene3D" id="3.40.50.12610">
    <property type="match status" value="1"/>
</dbReference>
<accession>A0A8T4C9D4</accession>
<evidence type="ECO:0000256" key="2">
    <source>
        <dbReference type="ARBA" id="ARBA00001946"/>
    </source>
</evidence>
<dbReference type="InterPro" id="IPR048307">
    <property type="entry name" value="STT3_N"/>
</dbReference>
<comment type="caution">
    <text evidence="20">The sequence shown here is derived from an EMBL/GenBank/DDBJ whole genome shotgun (WGS) entry which is preliminary data.</text>
</comment>
<reference evidence="20" key="1">
    <citation type="submission" date="2019-03" db="EMBL/GenBank/DDBJ databases">
        <title>Lake Tanganyika Metagenome-Assembled Genomes (MAGs).</title>
        <authorList>
            <person name="Tran P."/>
        </authorList>
    </citation>
    <scope>NUCLEOTIDE SEQUENCE</scope>
    <source>
        <strain evidence="20">M_DeepCast_50m_m2_156</strain>
    </source>
</reference>
<feature type="transmembrane region" description="Helical" evidence="17">
    <location>
        <begin position="87"/>
        <end position="110"/>
    </location>
</feature>
<evidence type="ECO:0000256" key="11">
    <source>
        <dbReference type="ARBA" id="ARBA00022842"/>
    </source>
</evidence>
<feature type="transmembrane region" description="Helical" evidence="17">
    <location>
        <begin position="199"/>
        <end position="215"/>
    </location>
</feature>
<feature type="domain" description="Oligosaccharyl transferase STT3 N-terminal" evidence="18">
    <location>
        <begin position="18"/>
        <end position="441"/>
    </location>
</feature>
<evidence type="ECO:0000256" key="3">
    <source>
        <dbReference type="ARBA" id="ARBA00004127"/>
    </source>
</evidence>
<protein>
    <recommendedName>
        <fullName evidence="6">dolichyl-phosphooligosaccharide-protein glycotransferase</fullName>
        <ecNumber evidence="6">2.4.99.21</ecNumber>
    </recommendedName>
    <alternativeName>
        <fullName evidence="15">Oligosaccharyl transferase</fullName>
    </alternativeName>
</protein>
<evidence type="ECO:0000256" key="5">
    <source>
        <dbReference type="ARBA" id="ARBA00010810"/>
    </source>
</evidence>
<keyword evidence="9 17" id="KW-0812">Transmembrane</keyword>
<evidence type="ECO:0000313" key="20">
    <source>
        <dbReference type="EMBL" id="MBM3281775.1"/>
    </source>
</evidence>
<dbReference type="EMBL" id="VGJJ01000001">
    <property type="protein sequence ID" value="MBM3281775.1"/>
    <property type="molecule type" value="Genomic_DNA"/>
</dbReference>
<evidence type="ECO:0000259" key="19">
    <source>
        <dbReference type="Pfam" id="PF22627"/>
    </source>
</evidence>
<evidence type="ECO:0000256" key="7">
    <source>
        <dbReference type="ARBA" id="ARBA00022676"/>
    </source>
</evidence>
<evidence type="ECO:0000256" key="6">
    <source>
        <dbReference type="ARBA" id="ARBA00012602"/>
    </source>
</evidence>
<dbReference type="Pfam" id="PF02516">
    <property type="entry name" value="STT3"/>
    <property type="match status" value="1"/>
</dbReference>
<dbReference type="PANTHER" id="PTHR13872:SF1">
    <property type="entry name" value="DOLICHYL-DIPHOSPHOOLIGOSACCHARIDE--PROTEIN GLYCOSYLTRANSFERASE SUBUNIT STT3B"/>
    <property type="match status" value="1"/>
</dbReference>
<feature type="transmembrane region" description="Helical" evidence="17">
    <location>
        <begin position="400"/>
        <end position="419"/>
    </location>
</feature>
<evidence type="ECO:0000256" key="15">
    <source>
        <dbReference type="ARBA" id="ARBA00030679"/>
    </source>
</evidence>
<dbReference type="EC" id="2.4.99.21" evidence="6"/>
<feature type="domain" description="AglB-like core" evidence="19">
    <location>
        <begin position="480"/>
        <end position="540"/>
    </location>
</feature>
<keyword evidence="8" id="KW-0808">Transferase</keyword>
<feature type="transmembrane region" description="Helical" evidence="17">
    <location>
        <begin position="122"/>
        <end position="138"/>
    </location>
</feature>
<comment type="subcellular location">
    <subcellularLocation>
        <location evidence="3">Endomembrane system</location>
        <topology evidence="3">Multi-pass membrane protein</topology>
    </subcellularLocation>
</comment>
<gene>
    <name evidence="20" type="ORF">FJY86_00315</name>
</gene>
<comment type="cofactor">
    <cofactor evidence="1">
        <name>Mn(2+)</name>
        <dbReference type="ChEBI" id="CHEBI:29035"/>
    </cofactor>
</comment>
<keyword evidence="12 17" id="KW-1133">Transmembrane helix</keyword>
<evidence type="ECO:0000256" key="17">
    <source>
        <dbReference type="SAM" id="Phobius"/>
    </source>
</evidence>
<keyword evidence="14" id="KW-0464">Manganese</keyword>
<feature type="transmembrane region" description="Helical" evidence="17">
    <location>
        <begin position="375"/>
        <end position="394"/>
    </location>
</feature>
<evidence type="ECO:0000313" key="21">
    <source>
        <dbReference type="Proteomes" id="UP000774699"/>
    </source>
</evidence>
<evidence type="ECO:0000256" key="14">
    <source>
        <dbReference type="ARBA" id="ARBA00023211"/>
    </source>
</evidence>
<evidence type="ECO:0000259" key="18">
    <source>
        <dbReference type="Pfam" id="PF02516"/>
    </source>
</evidence>
<keyword evidence="7" id="KW-0328">Glycosyltransferase</keyword>
<evidence type="ECO:0000256" key="1">
    <source>
        <dbReference type="ARBA" id="ARBA00001936"/>
    </source>
</evidence>
<evidence type="ECO:0000256" key="13">
    <source>
        <dbReference type="ARBA" id="ARBA00023136"/>
    </source>
</evidence>
<sequence>LLVIFFGFIVRAQLMRYELFFEFDSYWHARMVSYILQGLPAPAVDPLAYYQNIAAATIGSAPYFFWYVSAAIYKLFTLNAGYDLETWVLFVKILPALYGALIVGAMYFLGKELFKGTHEKQAGLLVGIFAAIMPAFVYRTMGGFFEDDSFGFLWMVLGFIFFVRATRNGSFSFENKWNAVLAGISFALMALSWSAFNMLVPILLGVGVVEFLLWMREGECDRAKHFGYAWLVSFALLALGATIQTKLFWLDQFGGVFGNLLLGSSELIRAPHVAAFILIVLFAVSVFWKATKSGKLSPQIIRMVTNGVILIMILAPLLVFLFNISLRTGDVLGQTVGEESEGRGYFGNKYSFMVLFAIIGLPACGYFLLKRARQFAFLTLPVVWLVVTFFMAWGKLKFTYYWGLPLALMSGIVCVFLLKWMAHHSNRTQKIAAVLVGVSIIAGIAAGTIFVTQNIPNIELSPGWKTALFWASNNLPADAKFMNWWDEGHWVSFLSNRKVLIDNRNADSAASSDVAKFILAKDENDASAIIEKYGSTHLIFGDDLLSKQSSLGFYAYGTPGLSDPRLQGMFGVVHPCSRRVEPVTREEKYVCGQNSLTIQEYESLPTQWQSAPNNNQQGTPFNVYRDTEKTHLYAFSSPTNQAFLIRMWMGDPAITHYTELYRNTGGVRIYSYIPGEI</sequence>
<feature type="transmembrane region" description="Helical" evidence="17">
    <location>
        <begin position="300"/>
        <end position="322"/>
    </location>
</feature>
<name>A0A8T4C9D4_9ARCH</name>
<dbReference type="PANTHER" id="PTHR13872">
    <property type="entry name" value="DOLICHYL-DIPHOSPHOOLIGOSACCHARIDE--PROTEIN GLYCOSYLTRANSFERASE SUBUNIT"/>
    <property type="match status" value="1"/>
</dbReference>
<dbReference type="Proteomes" id="UP000774699">
    <property type="component" value="Unassembled WGS sequence"/>
</dbReference>
<feature type="non-terminal residue" evidence="20">
    <location>
        <position position="1"/>
    </location>
</feature>